<feature type="compositionally biased region" description="Polar residues" evidence="1">
    <location>
        <begin position="595"/>
        <end position="611"/>
    </location>
</feature>
<proteinExistence type="predicted"/>
<feature type="compositionally biased region" description="Basic residues" evidence="1">
    <location>
        <begin position="485"/>
        <end position="506"/>
    </location>
</feature>
<reference evidence="3 4" key="1">
    <citation type="submission" date="2024-08" db="EMBL/GenBank/DDBJ databases">
        <authorList>
            <person name="Cucini C."/>
            <person name="Frati F."/>
        </authorList>
    </citation>
    <scope>NUCLEOTIDE SEQUENCE [LARGE SCALE GENOMIC DNA]</scope>
</reference>
<feature type="region of interest" description="Disordered" evidence="1">
    <location>
        <begin position="181"/>
        <end position="216"/>
    </location>
</feature>
<feature type="transmembrane region" description="Helical" evidence="2">
    <location>
        <begin position="142"/>
        <end position="165"/>
    </location>
</feature>
<evidence type="ECO:0000313" key="3">
    <source>
        <dbReference type="EMBL" id="CAL8141978.1"/>
    </source>
</evidence>
<comment type="caution">
    <text evidence="3">The sequence shown here is derived from an EMBL/GenBank/DDBJ whole genome shotgun (WGS) entry which is preliminary data.</text>
</comment>
<evidence type="ECO:0000313" key="4">
    <source>
        <dbReference type="Proteomes" id="UP001642540"/>
    </source>
</evidence>
<protein>
    <submittedName>
        <fullName evidence="3">Uncharacterized protein</fullName>
    </submittedName>
</protein>
<dbReference type="Proteomes" id="UP001642540">
    <property type="component" value="Unassembled WGS sequence"/>
</dbReference>
<feature type="region of interest" description="Disordered" evidence="1">
    <location>
        <begin position="1"/>
        <end position="21"/>
    </location>
</feature>
<feature type="transmembrane region" description="Helical" evidence="2">
    <location>
        <begin position="256"/>
        <end position="280"/>
    </location>
</feature>
<feature type="transmembrane region" description="Helical" evidence="2">
    <location>
        <begin position="225"/>
        <end position="244"/>
    </location>
</feature>
<feature type="compositionally biased region" description="Basic and acidic residues" evidence="1">
    <location>
        <begin position="569"/>
        <end position="583"/>
    </location>
</feature>
<keyword evidence="2" id="KW-0812">Transmembrane</keyword>
<dbReference type="EMBL" id="CAXLJM020000148">
    <property type="protein sequence ID" value="CAL8141978.1"/>
    <property type="molecule type" value="Genomic_DNA"/>
</dbReference>
<accession>A0ABP1S283</accession>
<feature type="region of interest" description="Disordered" evidence="1">
    <location>
        <begin position="468"/>
        <end position="517"/>
    </location>
</feature>
<feature type="compositionally biased region" description="Basic and acidic residues" evidence="1">
    <location>
        <begin position="475"/>
        <end position="484"/>
    </location>
</feature>
<evidence type="ECO:0000256" key="2">
    <source>
        <dbReference type="SAM" id="Phobius"/>
    </source>
</evidence>
<keyword evidence="2" id="KW-0472">Membrane</keyword>
<feature type="region of interest" description="Disordered" evidence="1">
    <location>
        <begin position="545"/>
        <end position="620"/>
    </location>
</feature>
<keyword evidence="2" id="KW-1133">Transmembrane helix</keyword>
<keyword evidence="4" id="KW-1185">Reference proteome</keyword>
<gene>
    <name evidence="3" type="ORF">ODALV1_LOCUS28913</name>
</gene>
<sequence length="620" mass="72128">MSFWSFKGRTPSKDSRLQGPQGQLPDAYKEFLNFHNQFRNYKEVNENGRRRLKRFNNESSIEEKKLKRETAKEDRKGWRCWLRWYHWLYWTEHFGPETYDIRPTVVQMRLYILNAIQGIVAGITVIFFHITNSYNIPQACGLFGLYILLYFPAGLDFFGSIFGMITSYHLEGTFGYRKTIEKKTNPKNPPSVSRWGRMMKKESPPNVDIPDPKTEKEKPKTRFRYLLSFVGPCCLCNIILRLCLKRGRSRTFVNVMGYLSWILLQLAWFFNLFFVAYYHWRHIFFESYRNVIDPCKNGNPKPSYCADFDSVYSFLFNTMAVTFVIRNILVFFIGMCFKETPLRRYPPPTSDPTVEIPSTCSDTDIDYSKVPEPLLRPYLRREPWMQNWPIGGISKGLMNDGRKSKRKRVLTVREAQAEKTLQVFNDIRRAKPTLGKKRRDVRIRKVKGAPDTIQMPAELLTAKARAWLSEDETDESQKGKDKTLKSHMCHYQQHSRRPVTRRRVKGTKKDSSSSESLVYIHDPDSKTLIPLSKVVRQKLKDLSDRVSTDDSWSGNTDSLFEAVPANNENEQKNDDAKEGKTMEDEYLALRMEMGSDSNESVGTVLSENPKSVANDDAMSG</sequence>
<organism evidence="3 4">
    <name type="scientific">Orchesella dallaii</name>
    <dbReference type="NCBI Taxonomy" id="48710"/>
    <lineage>
        <taxon>Eukaryota</taxon>
        <taxon>Metazoa</taxon>
        <taxon>Ecdysozoa</taxon>
        <taxon>Arthropoda</taxon>
        <taxon>Hexapoda</taxon>
        <taxon>Collembola</taxon>
        <taxon>Entomobryomorpha</taxon>
        <taxon>Entomobryoidea</taxon>
        <taxon>Orchesellidae</taxon>
        <taxon>Orchesellinae</taxon>
        <taxon>Orchesella</taxon>
    </lineage>
</organism>
<name>A0ABP1S283_9HEXA</name>
<feature type="transmembrane region" description="Helical" evidence="2">
    <location>
        <begin position="314"/>
        <end position="337"/>
    </location>
</feature>
<feature type="transmembrane region" description="Helical" evidence="2">
    <location>
        <begin position="110"/>
        <end position="130"/>
    </location>
</feature>
<feature type="compositionally biased region" description="Polar residues" evidence="1">
    <location>
        <begin position="549"/>
        <end position="558"/>
    </location>
</feature>
<evidence type="ECO:0000256" key="1">
    <source>
        <dbReference type="SAM" id="MobiDB-lite"/>
    </source>
</evidence>